<protein>
    <recommendedName>
        <fullName evidence="10">SRCR domain-containing protein</fullName>
    </recommendedName>
</protein>
<feature type="disulfide bond" evidence="7">
    <location>
        <begin position="197"/>
        <end position="207"/>
    </location>
</feature>
<organism evidence="11 12">
    <name type="scientific">Seriola dumerili</name>
    <name type="common">Greater amberjack</name>
    <name type="synonym">Caranx dumerili</name>
    <dbReference type="NCBI Taxonomy" id="41447"/>
    <lineage>
        <taxon>Eukaryota</taxon>
        <taxon>Metazoa</taxon>
        <taxon>Chordata</taxon>
        <taxon>Craniata</taxon>
        <taxon>Vertebrata</taxon>
        <taxon>Euteleostomi</taxon>
        <taxon>Actinopterygii</taxon>
        <taxon>Neopterygii</taxon>
        <taxon>Teleostei</taxon>
        <taxon>Neoteleostei</taxon>
        <taxon>Acanthomorphata</taxon>
        <taxon>Carangaria</taxon>
        <taxon>Carangiformes</taxon>
        <taxon>Carangidae</taxon>
        <taxon>Seriola</taxon>
    </lineage>
</organism>
<evidence type="ECO:0000256" key="8">
    <source>
        <dbReference type="SAM" id="Phobius"/>
    </source>
</evidence>
<dbReference type="InterPro" id="IPR001190">
    <property type="entry name" value="SRCR"/>
</dbReference>
<evidence type="ECO:0000259" key="10">
    <source>
        <dbReference type="PROSITE" id="PS50287"/>
    </source>
</evidence>
<dbReference type="AlphaFoldDB" id="A0A3B4U4I1"/>
<reference evidence="11" key="1">
    <citation type="submission" date="2025-08" db="UniProtKB">
        <authorList>
            <consortium name="Ensembl"/>
        </authorList>
    </citation>
    <scope>IDENTIFICATION</scope>
</reference>
<evidence type="ECO:0000256" key="1">
    <source>
        <dbReference type="ARBA" id="ARBA00004613"/>
    </source>
</evidence>
<dbReference type="GeneTree" id="ENSGT00940000157963"/>
<evidence type="ECO:0000256" key="3">
    <source>
        <dbReference type="ARBA" id="ARBA00022729"/>
    </source>
</evidence>
<keyword evidence="8" id="KW-0472">Membrane</keyword>
<evidence type="ECO:0000256" key="2">
    <source>
        <dbReference type="ARBA" id="ARBA00022525"/>
    </source>
</evidence>
<feature type="chain" id="PRO_5017395253" description="SRCR domain-containing protein" evidence="9">
    <location>
        <begin position="19"/>
        <end position="486"/>
    </location>
</feature>
<keyword evidence="8" id="KW-1133">Transmembrane helix</keyword>
<dbReference type="PRINTS" id="PR00258">
    <property type="entry name" value="SPERACTRCPTR"/>
</dbReference>
<dbReference type="PANTHER" id="PTHR48071">
    <property type="entry name" value="SRCR DOMAIN-CONTAINING PROTEIN"/>
    <property type="match status" value="1"/>
</dbReference>
<keyword evidence="6" id="KW-0325">Glycoprotein</keyword>
<proteinExistence type="predicted"/>
<feature type="signal peptide" evidence="9">
    <location>
        <begin position="1"/>
        <end position="18"/>
    </location>
</feature>
<evidence type="ECO:0000256" key="6">
    <source>
        <dbReference type="ARBA" id="ARBA00023180"/>
    </source>
</evidence>
<sequence>MNLILTGFILLCISGLQAEEKNNSSEPGDIRLIGGANHCAGGLEMKLHNDWKPVDDLSFDWNLRTSAALCRQLDCGSAVSAKINNGLSTKLVWKIDTSNVRSDSAPTEYVSVKPHYSSSSVEIICSESVRLVNGTTLCSGRVEVRADQSWSTVCEGDFDWQHAEVFCRELGCGAPLKLQRALYENIQAPEWSKEFRCRENESTLLDCDSYESARNTCSPVGLTCSEPDNVRLVGGGSRCAGTLEMKLQGDWKPVDGAEGVLKALPLVCSQLKCGSVVSSKVKHSVPKSVWGVISSRAQSGSALREYMSLRPWWSPTNLEVACSDLLYQPMISISPSIDCNHNISCSIKPQYPGGFFQLIVFTSSTTHTYTKKAVGHTAHFLFPPGYHGRQVNYSCVYHIYVFSHNFSSQSQLLSLSIPASPVVIFTRLGLLLTLALFLSAIYFHRKATRGQKPGGKGKIKLACCSLDAARAEDGLSDMAGVQETHF</sequence>
<comment type="subcellular location">
    <subcellularLocation>
        <location evidence="1">Secreted</location>
    </subcellularLocation>
</comment>
<keyword evidence="4" id="KW-0677">Repeat</keyword>
<dbReference type="PROSITE" id="PS50287">
    <property type="entry name" value="SRCR_2"/>
    <property type="match status" value="3"/>
</dbReference>
<evidence type="ECO:0000256" key="7">
    <source>
        <dbReference type="PROSITE-ProRule" id="PRU00196"/>
    </source>
</evidence>
<keyword evidence="5 7" id="KW-1015">Disulfide bond</keyword>
<name>A0A3B4U4I1_SERDU</name>
<keyword evidence="3 9" id="KW-0732">Signal</keyword>
<evidence type="ECO:0000256" key="4">
    <source>
        <dbReference type="ARBA" id="ARBA00022737"/>
    </source>
</evidence>
<accession>A0A3B4U4I1</accession>
<keyword evidence="8" id="KW-0812">Transmembrane</keyword>
<reference evidence="11" key="2">
    <citation type="submission" date="2025-09" db="UniProtKB">
        <authorList>
            <consortium name="Ensembl"/>
        </authorList>
    </citation>
    <scope>IDENTIFICATION</scope>
</reference>
<dbReference type="GO" id="GO:0005615">
    <property type="term" value="C:extracellular space"/>
    <property type="evidence" value="ECO:0007669"/>
    <property type="project" value="TreeGrafter"/>
</dbReference>
<feature type="domain" description="SRCR" evidence="10">
    <location>
        <begin position="30"/>
        <end position="81"/>
    </location>
</feature>
<feature type="domain" description="SRCR" evidence="10">
    <location>
        <begin position="230"/>
        <end position="279"/>
    </location>
</feature>
<comment type="caution">
    <text evidence="7">Lacks conserved residue(s) required for the propagation of feature annotation.</text>
</comment>
<dbReference type="Ensembl" id="ENSSDUT00000013334.1">
    <property type="protein sequence ID" value="ENSSDUP00000013093.1"/>
    <property type="gene ID" value="ENSSDUG00000009522.1"/>
</dbReference>
<evidence type="ECO:0000256" key="5">
    <source>
        <dbReference type="ARBA" id="ARBA00023157"/>
    </source>
</evidence>
<feature type="domain" description="SRCR" evidence="10">
    <location>
        <begin position="129"/>
        <end position="225"/>
    </location>
</feature>
<dbReference type="GO" id="GO:0031638">
    <property type="term" value="P:zymogen activation"/>
    <property type="evidence" value="ECO:0007669"/>
    <property type="project" value="TreeGrafter"/>
</dbReference>
<dbReference type="Gene3D" id="3.10.250.10">
    <property type="entry name" value="SRCR-like domain"/>
    <property type="match status" value="3"/>
</dbReference>
<dbReference type="SUPFAM" id="SSF56487">
    <property type="entry name" value="SRCR-like"/>
    <property type="match status" value="3"/>
</dbReference>
<dbReference type="GO" id="GO:0004252">
    <property type="term" value="F:serine-type endopeptidase activity"/>
    <property type="evidence" value="ECO:0007669"/>
    <property type="project" value="TreeGrafter"/>
</dbReference>
<dbReference type="InterPro" id="IPR036772">
    <property type="entry name" value="SRCR-like_dom_sf"/>
</dbReference>
<dbReference type="OMA" id="RECAISA"/>
<evidence type="ECO:0000256" key="9">
    <source>
        <dbReference type="SAM" id="SignalP"/>
    </source>
</evidence>
<evidence type="ECO:0000313" key="11">
    <source>
        <dbReference type="Ensembl" id="ENSSDUP00000013093.1"/>
    </source>
</evidence>
<dbReference type="FunFam" id="3.10.250.10:FF:000013">
    <property type="entry name" value="CD163 molecule like 1"/>
    <property type="match status" value="1"/>
</dbReference>
<dbReference type="Proteomes" id="UP000261420">
    <property type="component" value="Unplaced"/>
</dbReference>
<dbReference type="Pfam" id="PF00530">
    <property type="entry name" value="SRCR"/>
    <property type="match status" value="3"/>
</dbReference>
<dbReference type="SMART" id="SM00202">
    <property type="entry name" value="SR"/>
    <property type="match status" value="3"/>
</dbReference>
<dbReference type="PANTHER" id="PTHR48071:SF15">
    <property type="entry name" value="SRCR DOMAIN-CONTAINING PROTEIN"/>
    <property type="match status" value="1"/>
</dbReference>
<feature type="transmembrane region" description="Helical" evidence="8">
    <location>
        <begin position="422"/>
        <end position="443"/>
    </location>
</feature>
<evidence type="ECO:0000313" key="12">
    <source>
        <dbReference type="Proteomes" id="UP000261420"/>
    </source>
</evidence>
<dbReference type="GO" id="GO:0005886">
    <property type="term" value="C:plasma membrane"/>
    <property type="evidence" value="ECO:0007669"/>
    <property type="project" value="TreeGrafter"/>
</dbReference>
<keyword evidence="2" id="KW-0964">Secreted</keyword>
<keyword evidence="12" id="KW-1185">Reference proteome</keyword>